<dbReference type="Pfam" id="PF02518">
    <property type="entry name" value="HATPase_c"/>
    <property type="match status" value="1"/>
</dbReference>
<dbReference type="PANTHER" id="PTHR24421">
    <property type="entry name" value="NITRATE/NITRITE SENSOR PROTEIN NARX-RELATED"/>
    <property type="match status" value="1"/>
</dbReference>
<dbReference type="SMART" id="SM01049">
    <property type="entry name" value="Cache_2"/>
    <property type="match status" value="1"/>
</dbReference>
<keyword evidence="9 16" id="KW-0418">Kinase</keyword>
<dbReference type="EC" id="2.7.13.3" evidence="3"/>
<dbReference type="CDD" id="cd16917">
    <property type="entry name" value="HATPase_UhpB-NarQ-NarX-like"/>
    <property type="match status" value="1"/>
</dbReference>
<dbReference type="SMART" id="SM00387">
    <property type="entry name" value="HATPase_c"/>
    <property type="match status" value="1"/>
</dbReference>
<dbReference type="InterPro" id="IPR003594">
    <property type="entry name" value="HATPase_dom"/>
</dbReference>
<evidence type="ECO:0000256" key="9">
    <source>
        <dbReference type="ARBA" id="ARBA00022777"/>
    </source>
</evidence>
<evidence type="ECO:0000256" key="7">
    <source>
        <dbReference type="ARBA" id="ARBA00022692"/>
    </source>
</evidence>
<evidence type="ECO:0000256" key="11">
    <source>
        <dbReference type="ARBA" id="ARBA00022989"/>
    </source>
</evidence>
<dbReference type="InterPro" id="IPR036890">
    <property type="entry name" value="HATPase_C_sf"/>
</dbReference>
<evidence type="ECO:0000256" key="12">
    <source>
        <dbReference type="ARBA" id="ARBA00023012"/>
    </source>
</evidence>
<dbReference type="Gene3D" id="3.30.565.10">
    <property type="entry name" value="Histidine kinase-like ATPase, C-terminal domain"/>
    <property type="match status" value="1"/>
</dbReference>
<keyword evidence="6" id="KW-0808">Transferase</keyword>
<dbReference type="Pfam" id="PF17200">
    <property type="entry name" value="sCache_2"/>
    <property type="match status" value="1"/>
</dbReference>
<gene>
    <name evidence="16" type="ORF">GCM10007879_06230</name>
</gene>
<dbReference type="RefSeq" id="WP_284361957.1">
    <property type="nucleotide sequence ID" value="NZ_BSNI01000001.1"/>
</dbReference>
<dbReference type="Pfam" id="PF07730">
    <property type="entry name" value="HisKA_3"/>
    <property type="match status" value="1"/>
</dbReference>
<evidence type="ECO:0000256" key="6">
    <source>
        <dbReference type="ARBA" id="ARBA00022679"/>
    </source>
</evidence>
<keyword evidence="7 14" id="KW-0812">Transmembrane</keyword>
<dbReference type="Gene3D" id="1.20.5.1930">
    <property type="match status" value="1"/>
</dbReference>
<dbReference type="InterPro" id="IPR033480">
    <property type="entry name" value="sCache_2"/>
</dbReference>
<feature type="domain" description="Histidine kinase" evidence="15">
    <location>
        <begin position="247"/>
        <end position="448"/>
    </location>
</feature>
<dbReference type="CDD" id="cd18774">
    <property type="entry name" value="PDC2_HK_sensor"/>
    <property type="match status" value="1"/>
</dbReference>
<evidence type="ECO:0000256" key="8">
    <source>
        <dbReference type="ARBA" id="ARBA00022741"/>
    </source>
</evidence>
<keyword evidence="10" id="KW-0067">ATP-binding</keyword>
<accession>A0ABQ5UNE7</accession>
<name>A0ABQ5UNE7_9HYPH</name>
<evidence type="ECO:0000259" key="15">
    <source>
        <dbReference type="PROSITE" id="PS50109"/>
    </source>
</evidence>
<sequence length="462" mass="51667">MTFRQQILALTTIPLLLAILAITTLVTWQSSQLSKEGIQTFEQSMLGAKQDELKNYIELAMTAIRPVYENASPDDEIAKEQVKQILKRLSFGEDGYFYVYHYDGTNVVHPRQPFRVGKNWADHPDVAALLEYAQNGGGFHRYVWEKPSSSEVSDKMGYAVGMDKWQWMIGTGAYIDDILAQTEAANQSLSNTVNQTFLLVALITVPAVLAVFGTGIIMNLRERRLADSKLKELTQRIVDTQEEERSRIARELHDGISQNMVGVRYVLDLAERQVREGKQNALETIERGAGALNTAIKEVRRISHDLRPGQLDDLGLSAALEALINNFEERTQIDVDFESVAFKNVLPSDAKTAIYRVAQEALSNIERHSGADAVKLRLKSTNAGLEMVIIDNGRGFMPKQNQKDKMVGPSGGLGLRNMQERMEHFNGNLEVISTPKGTRLVARLPRSIYLTSSKENLEMQGA</sequence>
<organism evidence="16 17">
    <name type="scientific">Maritalea porphyrae</name>
    <dbReference type="NCBI Taxonomy" id="880732"/>
    <lineage>
        <taxon>Bacteria</taxon>
        <taxon>Pseudomonadati</taxon>
        <taxon>Pseudomonadota</taxon>
        <taxon>Alphaproteobacteria</taxon>
        <taxon>Hyphomicrobiales</taxon>
        <taxon>Devosiaceae</taxon>
        <taxon>Maritalea</taxon>
    </lineage>
</organism>
<evidence type="ECO:0000256" key="13">
    <source>
        <dbReference type="ARBA" id="ARBA00023136"/>
    </source>
</evidence>
<comment type="caution">
    <text evidence="16">The sequence shown here is derived from an EMBL/GenBank/DDBJ whole genome shotgun (WGS) entry which is preliminary data.</text>
</comment>
<evidence type="ECO:0000256" key="4">
    <source>
        <dbReference type="ARBA" id="ARBA00022475"/>
    </source>
</evidence>
<proteinExistence type="predicted"/>
<keyword evidence="17" id="KW-1185">Reference proteome</keyword>
<dbReference type="EMBL" id="BSNI01000001">
    <property type="protein sequence ID" value="GLQ16374.1"/>
    <property type="molecule type" value="Genomic_DNA"/>
</dbReference>
<dbReference type="SUPFAM" id="SSF55874">
    <property type="entry name" value="ATPase domain of HSP90 chaperone/DNA topoisomerase II/histidine kinase"/>
    <property type="match status" value="1"/>
</dbReference>
<dbReference type="InterPro" id="IPR050482">
    <property type="entry name" value="Sensor_HK_TwoCompSys"/>
</dbReference>
<reference evidence="16" key="2">
    <citation type="submission" date="2023-01" db="EMBL/GenBank/DDBJ databases">
        <title>Draft genome sequence of Maritalea porphyrae strain NBRC 107169.</title>
        <authorList>
            <person name="Sun Q."/>
            <person name="Mori K."/>
        </authorList>
    </citation>
    <scope>NUCLEOTIDE SEQUENCE</scope>
    <source>
        <strain evidence="16">NBRC 107169</strain>
    </source>
</reference>
<comment type="subcellular location">
    <subcellularLocation>
        <location evidence="2">Cell membrane</location>
        <topology evidence="2">Multi-pass membrane protein</topology>
    </subcellularLocation>
</comment>
<evidence type="ECO:0000256" key="10">
    <source>
        <dbReference type="ARBA" id="ARBA00022840"/>
    </source>
</evidence>
<evidence type="ECO:0000256" key="3">
    <source>
        <dbReference type="ARBA" id="ARBA00012438"/>
    </source>
</evidence>
<evidence type="ECO:0000256" key="1">
    <source>
        <dbReference type="ARBA" id="ARBA00000085"/>
    </source>
</evidence>
<evidence type="ECO:0000256" key="5">
    <source>
        <dbReference type="ARBA" id="ARBA00022553"/>
    </source>
</evidence>
<dbReference type="PIRSF" id="PIRSF037314">
    <property type="entry name" value="STHK_MctS"/>
    <property type="match status" value="1"/>
</dbReference>
<keyword evidence="5" id="KW-0597">Phosphoprotein</keyword>
<dbReference type="GO" id="GO:0016301">
    <property type="term" value="F:kinase activity"/>
    <property type="evidence" value="ECO:0007669"/>
    <property type="project" value="UniProtKB-KW"/>
</dbReference>
<evidence type="ECO:0000313" key="16">
    <source>
        <dbReference type="EMBL" id="GLQ16374.1"/>
    </source>
</evidence>
<feature type="transmembrane region" description="Helical" evidence="14">
    <location>
        <begin position="197"/>
        <end position="220"/>
    </location>
</feature>
<keyword evidence="11 14" id="KW-1133">Transmembrane helix</keyword>
<reference evidence="16" key="1">
    <citation type="journal article" date="2014" name="Int. J. Syst. Evol. Microbiol.">
        <title>Complete genome of a new Firmicutes species belonging to the dominant human colonic microbiota ('Ruminococcus bicirculans') reveals two chromosomes and a selective capacity to utilize plant glucans.</title>
        <authorList>
            <consortium name="NISC Comparative Sequencing Program"/>
            <person name="Wegmann U."/>
            <person name="Louis P."/>
            <person name="Goesmann A."/>
            <person name="Henrissat B."/>
            <person name="Duncan S.H."/>
            <person name="Flint H.J."/>
        </authorList>
    </citation>
    <scope>NUCLEOTIDE SEQUENCE</scope>
    <source>
        <strain evidence="16">NBRC 107169</strain>
    </source>
</reference>
<dbReference type="InterPro" id="IPR017171">
    <property type="entry name" value="Sig_transdc_His_kinase_MctS"/>
</dbReference>
<keyword evidence="12" id="KW-0902">Two-component regulatory system</keyword>
<evidence type="ECO:0000256" key="2">
    <source>
        <dbReference type="ARBA" id="ARBA00004651"/>
    </source>
</evidence>
<evidence type="ECO:0000313" key="17">
    <source>
        <dbReference type="Proteomes" id="UP001161405"/>
    </source>
</evidence>
<dbReference type="Gene3D" id="3.30.450.20">
    <property type="entry name" value="PAS domain"/>
    <property type="match status" value="1"/>
</dbReference>
<dbReference type="InterPro" id="IPR005467">
    <property type="entry name" value="His_kinase_dom"/>
</dbReference>
<protein>
    <recommendedName>
        <fullName evidence="3">histidine kinase</fullName>
        <ecNumber evidence="3">2.7.13.3</ecNumber>
    </recommendedName>
</protein>
<dbReference type="PROSITE" id="PS50109">
    <property type="entry name" value="HIS_KIN"/>
    <property type="match status" value="1"/>
</dbReference>
<dbReference type="Proteomes" id="UP001161405">
    <property type="component" value="Unassembled WGS sequence"/>
</dbReference>
<comment type="catalytic activity">
    <reaction evidence="1">
        <text>ATP + protein L-histidine = ADP + protein N-phospho-L-histidine.</text>
        <dbReference type="EC" id="2.7.13.3"/>
    </reaction>
</comment>
<evidence type="ECO:0000256" key="14">
    <source>
        <dbReference type="SAM" id="Phobius"/>
    </source>
</evidence>
<dbReference type="InterPro" id="IPR011712">
    <property type="entry name" value="Sig_transdc_His_kin_sub3_dim/P"/>
</dbReference>
<keyword evidence="13 14" id="KW-0472">Membrane</keyword>
<dbReference type="PANTHER" id="PTHR24421:SF10">
    <property type="entry name" value="NITRATE_NITRITE SENSOR PROTEIN NARQ"/>
    <property type="match status" value="1"/>
</dbReference>
<keyword evidence="8" id="KW-0547">Nucleotide-binding</keyword>
<keyword evidence="4" id="KW-1003">Cell membrane</keyword>